<dbReference type="Gene3D" id="2.20.25.30">
    <property type="match status" value="1"/>
</dbReference>
<dbReference type="HAMAP" id="MF_00547">
    <property type="entry name" value="Ribosomal_eL37"/>
    <property type="match status" value="1"/>
</dbReference>
<dbReference type="PANTHER" id="PTHR10768:SF0">
    <property type="entry name" value="RIBOSOMAL PROTEIN L37"/>
    <property type="match status" value="1"/>
</dbReference>
<dbReference type="InterPro" id="IPR001569">
    <property type="entry name" value="Ribosomal_eL37"/>
</dbReference>
<feature type="region of interest" description="Disordered" evidence="9">
    <location>
        <begin position="1"/>
        <end position="21"/>
    </location>
</feature>
<evidence type="ECO:0008006" key="12">
    <source>
        <dbReference type="Google" id="ProtNLM"/>
    </source>
</evidence>
<evidence type="ECO:0000313" key="10">
    <source>
        <dbReference type="EMBL" id="CAK8992108.1"/>
    </source>
</evidence>
<name>A0ABP0HQM1_9DINO</name>
<keyword evidence="4" id="KW-0863">Zinc-finger</keyword>
<dbReference type="PROSITE" id="PS01077">
    <property type="entry name" value="RIBOSOMAL_L37E"/>
    <property type="match status" value="1"/>
</dbReference>
<evidence type="ECO:0000256" key="5">
    <source>
        <dbReference type="ARBA" id="ARBA00022833"/>
    </source>
</evidence>
<gene>
    <name evidence="10" type="ORF">CCMP2556_LOCUS2727</name>
</gene>
<dbReference type="InterPro" id="IPR011332">
    <property type="entry name" value="Ribosomal_zn-bd"/>
</dbReference>
<dbReference type="EMBL" id="CAXAMN010001058">
    <property type="protein sequence ID" value="CAK8992108.1"/>
    <property type="molecule type" value="Genomic_DNA"/>
</dbReference>
<protein>
    <recommendedName>
        <fullName evidence="12">Ribosomal protein L37</fullName>
    </recommendedName>
</protein>
<evidence type="ECO:0000313" key="11">
    <source>
        <dbReference type="Proteomes" id="UP001642484"/>
    </source>
</evidence>
<keyword evidence="8" id="KW-0687">Ribonucleoprotein</keyword>
<comment type="similarity">
    <text evidence="1">Belongs to the eukaryotic ribosomal protein eL37 family.</text>
</comment>
<dbReference type="Pfam" id="PF01907">
    <property type="entry name" value="Ribosomal_L37e"/>
    <property type="match status" value="1"/>
</dbReference>
<dbReference type="PANTHER" id="PTHR10768">
    <property type="entry name" value="60S RIBOSOMAL PROTEIN L37"/>
    <property type="match status" value="1"/>
</dbReference>
<keyword evidence="7" id="KW-0689">Ribosomal protein</keyword>
<sequence length="170" mass="19092">MGDGTPAMGKRHKKTHAMCPRCGKRSYHQQRKQCASCGYPAAKIRSYEWSKKAKRRKAPDTGRMRQERSGEHLQLQLNDAVFASEPFWRPASLAAVQELMSAKWSTVASAVSKAIKAVEKDFDSAIAEMRTSMWPVCGVQWSSFKSACRNHRGKTLTLWSSPWTSPSRGT</sequence>
<keyword evidence="5" id="KW-0862">Zinc</keyword>
<reference evidence="10 11" key="1">
    <citation type="submission" date="2024-02" db="EMBL/GenBank/DDBJ databases">
        <authorList>
            <person name="Chen Y."/>
            <person name="Shah S."/>
            <person name="Dougan E. K."/>
            <person name="Thang M."/>
            <person name="Chan C."/>
        </authorList>
    </citation>
    <scope>NUCLEOTIDE SEQUENCE [LARGE SCALE GENOMIC DNA]</scope>
</reference>
<evidence type="ECO:0000256" key="4">
    <source>
        <dbReference type="ARBA" id="ARBA00022771"/>
    </source>
</evidence>
<feature type="compositionally biased region" description="Basic residues" evidence="9">
    <location>
        <begin position="9"/>
        <end position="21"/>
    </location>
</feature>
<evidence type="ECO:0000256" key="3">
    <source>
        <dbReference type="ARBA" id="ARBA00022730"/>
    </source>
</evidence>
<dbReference type="SUPFAM" id="SSF57829">
    <property type="entry name" value="Zn-binding ribosomal proteins"/>
    <property type="match status" value="1"/>
</dbReference>
<evidence type="ECO:0000256" key="7">
    <source>
        <dbReference type="ARBA" id="ARBA00022980"/>
    </source>
</evidence>
<organism evidence="10 11">
    <name type="scientific">Durusdinium trenchii</name>
    <dbReference type="NCBI Taxonomy" id="1381693"/>
    <lineage>
        <taxon>Eukaryota</taxon>
        <taxon>Sar</taxon>
        <taxon>Alveolata</taxon>
        <taxon>Dinophyceae</taxon>
        <taxon>Suessiales</taxon>
        <taxon>Symbiodiniaceae</taxon>
        <taxon>Durusdinium</taxon>
    </lineage>
</organism>
<dbReference type="InterPro" id="IPR018267">
    <property type="entry name" value="Ribosomal_eL37_CS"/>
</dbReference>
<dbReference type="NCBIfam" id="NF003214">
    <property type="entry name" value="PRK04179.1"/>
    <property type="match status" value="1"/>
</dbReference>
<proteinExistence type="inferred from homology"/>
<evidence type="ECO:0000256" key="8">
    <source>
        <dbReference type="ARBA" id="ARBA00023274"/>
    </source>
</evidence>
<feature type="region of interest" description="Disordered" evidence="9">
    <location>
        <begin position="50"/>
        <end position="71"/>
    </location>
</feature>
<evidence type="ECO:0000256" key="1">
    <source>
        <dbReference type="ARBA" id="ARBA00009805"/>
    </source>
</evidence>
<keyword evidence="6" id="KW-0694">RNA-binding</keyword>
<evidence type="ECO:0000256" key="2">
    <source>
        <dbReference type="ARBA" id="ARBA00022723"/>
    </source>
</evidence>
<evidence type="ECO:0000256" key="9">
    <source>
        <dbReference type="SAM" id="MobiDB-lite"/>
    </source>
</evidence>
<dbReference type="Proteomes" id="UP001642484">
    <property type="component" value="Unassembled WGS sequence"/>
</dbReference>
<dbReference type="InterPro" id="IPR011331">
    <property type="entry name" value="Ribosomal_eL37/eL43"/>
</dbReference>
<keyword evidence="3" id="KW-0699">rRNA-binding</keyword>
<feature type="compositionally biased region" description="Basic and acidic residues" evidence="9">
    <location>
        <begin position="58"/>
        <end position="71"/>
    </location>
</feature>
<accession>A0ABP0HQM1</accession>
<keyword evidence="11" id="KW-1185">Reference proteome</keyword>
<keyword evidence="2" id="KW-0479">Metal-binding</keyword>
<evidence type="ECO:0000256" key="6">
    <source>
        <dbReference type="ARBA" id="ARBA00022884"/>
    </source>
</evidence>
<comment type="caution">
    <text evidence="10">The sequence shown here is derived from an EMBL/GenBank/DDBJ whole genome shotgun (WGS) entry which is preliminary data.</text>
</comment>